<dbReference type="EMBL" id="MECQ01000001">
    <property type="protein sequence ID" value="ODV56690.1"/>
    <property type="molecule type" value="Genomic_DNA"/>
</dbReference>
<feature type="domain" description="AB hydrolase-1" evidence="2">
    <location>
        <begin position="29"/>
        <end position="267"/>
    </location>
</feature>
<dbReference type="Proteomes" id="UP000094784">
    <property type="component" value="Unassembled WGS sequence"/>
</dbReference>
<dbReference type="RefSeq" id="WP_069481678.1">
    <property type="nucleotide sequence ID" value="NZ_KV766182.1"/>
</dbReference>
<dbReference type="InterPro" id="IPR029058">
    <property type="entry name" value="AB_hydrolase_fold"/>
</dbReference>
<dbReference type="SUPFAM" id="SSF53474">
    <property type="entry name" value="alpha/beta-Hydrolases"/>
    <property type="match status" value="1"/>
</dbReference>
<dbReference type="PANTHER" id="PTHR43798">
    <property type="entry name" value="MONOACYLGLYCEROL LIPASE"/>
    <property type="match status" value="1"/>
</dbReference>
<dbReference type="Gene3D" id="3.40.50.1820">
    <property type="entry name" value="alpha/beta hydrolase"/>
    <property type="match status" value="1"/>
</dbReference>
<gene>
    <name evidence="3" type="ORF">BG258_12690</name>
</gene>
<keyword evidence="1 3" id="KW-0378">Hydrolase</keyword>
<evidence type="ECO:0000313" key="4">
    <source>
        <dbReference type="Proteomes" id="UP000094784"/>
    </source>
</evidence>
<dbReference type="GO" id="GO:0016020">
    <property type="term" value="C:membrane"/>
    <property type="evidence" value="ECO:0007669"/>
    <property type="project" value="TreeGrafter"/>
</dbReference>
<dbReference type="InterPro" id="IPR050266">
    <property type="entry name" value="AB_hydrolase_sf"/>
</dbReference>
<organism evidence="3 4">
    <name type="scientific">Lysinibacillus fusiformis</name>
    <dbReference type="NCBI Taxonomy" id="28031"/>
    <lineage>
        <taxon>Bacteria</taxon>
        <taxon>Bacillati</taxon>
        <taxon>Bacillota</taxon>
        <taxon>Bacilli</taxon>
        <taxon>Bacillales</taxon>
        <taxon>Bacillaceae</taxon>
        <taxon>Lysinibacillus</taxon>
    </lineage>
</organism>
<dbReference type="OrthoDB" id="53505at2"/>
<dbReference type="GO" id="GO:0016787">
    <property type="term" value="F:hydrolase activity"/>
    <property type="evidence" value="ECO:0007669"/>
    <property type="project" value="UniProtKB-KW"/>
</dbReference>
<reference evidence="3 4" key="1">
    <citation type="submission" date="2016-09" db="EMBL/GenBank/DDBJ databases">
        <title>Draft genome sequence of the soil isolate, Lysinibacillus fusiformis M5, a potential hypoxanthine producer.</title>
        <authorList>
            <person name="Gallegos-Monterrosa R."/>
            <person name="Maroti G."/>
            <person name="Balint B."/>
            <person name="Kovacs A.T."/>
        </authorList>
    </citation>
    <scope>NUCLEOTIDE SEQUENCE [LARGE SCALE GENOMIC DNA]</scope>
    <source>
        <strain evidence="3 4">M5</strain>
    </source>
</reference>
<evidence type="ECO:0000256" key="1">
    <source>
        <dbReference type="ARBA" id="ARBA00022801"/>
    </source>
</evidence>
<sequence length="281" mass="32784">MTRDQKIICDGFELHYCIKGQGEPILVVGSSVYYPRLFSENLSQHFQLIFLDHRGFVKPPRPLKQEDYTLEKIVDDIEQARQLLKLEHFIILGHSGHAFMAMAYADTYPQHVRKVILLNTATTNSQERQQQSLSFFDANANVARKKQFEREIAFLAQDLKKEPKRRFVHMCIRMGAHSFYDYSFNATAMWEGVYTNMEVIDYLWGRAFAEQDLLQLTRSFPKPVFVGLGRYDFLVAPVSLWEAIEDTSQVKKVIFEQSGHNPMFEEPELFDEQLISWINEG</sequence>
<comment type="caution">
    <text evidence="3">The sequence shown here is derived from an EMBL/GenBank/DDBJ whole genome shotgun (WGS) entry which is preliminary data.</text>
</comment>
<dbReference type="InterPro" id="IPR000073">
    <property type="entry name" value="AB_hydrolase_1"/>
</dbReference>
<dbReference type="AlphaFoldDB" id="A0A1E4R893"/>
<name>A0A1E4R893_9BACI</name>
<evidence type="ECO:0000313" key="3">
    <source>
        <dbReference type="EMBL" id="ODV56690.1"/>
    </source>
</evidence>
<protein>
    <submittedName>
        <fullName evidence="3">Alpha/beta hydrolase</fullName>
    </submittedName>
</protein>
<proteinExistence type="predicted"/>
<evidence type="ECO:0000259" key="2">
    <source>
        <dbReference type="Pfam" id="PF00561"/>
    </source>
</evidence>
<accession>A0A1E4R893</accession>
<dbReference type="PANTHER" id="PTHR43798:SF31">
    <property type="entry name" value="AB HYDROLASE SUPERFAMILY PROTEIN YCLE"/>
    <property type="match status" value="1"/>
</dbReference>
<dbReference type="Pfam" id="PF00561">
    <property type="entry name" value="Abhydrolase_1"/>
    <property type="match status" value="1"/>
</dbReference>